<dbReference type="PATRIC" id="fig|1227363.6.peg.4"/>
<evidence type="ECO:0000313" key="2">
    <source>
        <dbReference type="EMBL" id="EKW99768.1"/>
    </source>
</evidence>
<gene>
    <name evidence="2" type="ORF">D271_00020</name>
</gene>
<dbReference type="InterPro" id="IPR013422">
    <property type="entry name" value="CRISPR-assoc_prot_Cas5_N"/>
</dbReference>
<dbReference type="STRING" id="1227363.D271_00020"/>
<evidence type="ECO:0000256" key="1">
    <source>
        <dbReference type="ARBA" id="ARBA00023118"/>
    </source>
</evidence>
<accession>M5J533</accession>
<dbReference type="NCBIfam" id="TIGR02593">
    <property type="entry name" value="CRISPR_cas5"/>
    <property type="match status" value="1"/>
</dbReference>
<dbReference type="Gene3D" id="3.30.70.2660">
    <property type="match status" value="1"/>
</dbReference>
<dbReference type="CDD" id="cd09645">
    <property type="entry name" value="Cas5_I-E"/>
    <property type="match status" value="1"/>
</dbReference>
<reference evidence="2 3" key="1">
    <citation type="journal article" date="2013" name="Genome Announc.">
        <title>Genome Sequence of Lactobacillus saerimneri 30a (Formerly Lactobacillus sp. Strain 30a), a Reference Lactic Acid Bacterium Strain Producing Biogenic Amines.</title>
        <authorList>
            <person name="Romano A."/>
            <person name="Trip H."/>
            <person name="Campbell-Sills H."/>
            <person name="Bouchez O."/>
            <person name="Sherman D."/>
            <person name="Lolkema J.S."/>
            <person name="Lucas P.M."/>
        </authorList>
    </citation>
    <scope>NUCLEOTIDE SEQUENCE [LARGE SCALE GENOMIC DNA]</scope>
    <source>
        <strain evidence="2 3">30a</strain>
    </source>
</reference>
<evidence type="ECO:0000313" key="3">
    <source>
        <dbReference type="Proteomes" id="UP000011912"/>
    </source>
</evidence>
<name>M5J533_9LACO</name>
<dbReference type="Proteomes" id="UP000011912">
    <property type="component" value="Unassembled WGS sequence"/>
</dbReference>
<comment type="caution">
    <text evidence="2">The sequence shown here is derived from an EMBL/GenBank/DDBJ whole genome shotgun (WGS) entry which is preliminary data.</text>
</comment>
<sequence>MKTLTVKLAAPLQSYGNQANYERRTTGRYPSKSAVIGMIAAALGYHRDDPRIVELNSLQFAVRVDQATSVLSDFHIVEYDTKKHKRKLTYRDYMQDAVYIVAVGSDDCKMIDRIEYALHHPYFQLYLGRRSNPPAGPLVTKIFTDSNPVEVLQKLDWQAADWFKQKYALRGRQDVMLELVADANLLPEHKDYTVHDRVRSFAVTDRCYGYRLAATTQVTLPIAKKKINTEHDIMGILESEGD</sequence>
<dbReference type="InterPro" id="IPR021124">
    <property type="entry name" value="CRISPR-assoc_prot_Cas5"/>
</dbReference>
<proteinExistence type="predicted"/>
<dbReference type="AlphaFoldDB" id="M5J533"/>
<dbReference type="GO" id="GO:0003723">
    <property type="term" value="F:RNA binding"/>
    <property type="evidence" value="ECO:0007669"/>
    <property type="project" value="InterPro"/>
</dbReference>
<keyword evidence="1" id="KW-0051">Antiviral defense</keyword>
<organism evidence="2 3">
    <name type="scientific">Ligilactobacillus saerimneri 30a</name>
    <dbReference type="NCBI Taxonomy" id="1227363"/>
    <lineage>
        <taxon>Bacteria</taxon>
        <taxon>Bacillati</taxon>
        <taxon>Bacillota</taxon>
        <taxon>Bacilli</taxon>
        <taxon>Lactobacillales</taxon>
        <taxon>Lactobacillaceae</taxon>
        <taxon>Ligilactobacillus</taxon>
    </lineage>
</organism>
<dbReference type="Pfam" id="PF09704">
    <property type="entry name" value="Cas_Cas5d"/>
    <property type="match status" value="1"/>
</dbReference>
<protein>
    <submittedName>
        <fullName evidence="2">CRISPR system casD CASCADE complex protein</fullName>
    </submittedName>
</protein>
<dbReference type="EMBL" id="ANAG01000001">
    <property type="protein sequence ID" value="EKW99768.1"/>
    <property type="molecule type" value="Genomic_DNA"/>
</dbReference>
<dbReference type="InterPro" id="IPR010147">
    <property type="entry name" value="CRISPR-assoc_prot_CasD"/>
</dbReference>
<keyword evidence="3" id="KW-1185">Reference proteome</keyword>
<dbReference type="RefSeq" id="WP_009550706.1">
    <property type="nucleotide sequence ID" value="NZ_ANAG01000001.1"/>
</dbReference>
<dbReference type="NCBIfam" id="TIGR01868">
    <property type="entry name" value="casD_Cas5e"/>
    <property type="match status" value="1"/>
</dbReference>
<dbReference type="GO" id="GO:0051607">
    <property type="term" value="P:defense response to virus"/>
    <property type="evidence" value="ECO:0007669"/>
    <property type="project" value="UniProtKB-KW"/>
</dbReference>
<dbReference type="GO" id="GO:0043571">
    <property type="term" value="P:maintenance of CRISPR repeat elements"/>
    <property type="evidence" value="ECO:0007669"/>
    <property type="project" value="InterPro"/>
</dbReference>